<protein>
    <submittedName>
        <fullName evidence="1">Uncharacterized protein</fullName>
    </submittedName>
</protein>
<name>A0A1E3PTL9_LIPST</name>
<dbReference type="Proteomes" id="UP000094385">
    <property type="component" value="Unassembled WGS sequence"/>
</dbReference>
<gene>
    <name evidence="1" type="ORF">LIPSTDRAFT_336373</name>
</gene>
<dbReference type="AlphaFoldDB" id="A0A1E3PTL9"/>
<dbReference type="STRING" id="675824.A0A1E3PTL9"/>
<evidence type="ECO:0000313" key="2">
    <source>
        <dbReference type="Proteomes" id="UP000094385"/>
    </source>
</evidence>
<organism evidence="1 2">
    <name type="scientific">Lipomyces starkeyi NRRL Y-11557</name>
    <dbReference type="NCBI Taxonomy" id="675824"/>
    <lineage>
        <taxon>Eukaryota</taxon>
        <taxon>Fungi</taxon>
        <taxon>Dikarya</taxon>
        <taxon>Ascomycota</taxon>
        <taxon>Saccharomycotina</taxon>
        <taxon>Lipomycetes</taxon>
        <taxon>Lipomycetales</taxon>
        <taxon>Lipomycetaceae</taxon>
        <taxon>Lipomyces</taxon>
    </lineage>
</organism>
<feature type="non-terminal residue" evidence="1">
    <location>
        <position position="1"/>
    </location>
</feature>
<reference evidence="1 2" key="1">
    <citation type="journal article" date="2016" name="Proc. Natl. Acad. Sci. U.S.A.">
        <title>Comparative genomics of biotechnologically important yeasts.</title>
        <authorList>
            <person name="Riley R."/>
            <person name="Haridas S."/>
            <person name="Wolfe K.H."/>
            <person name="Lopes M.R."/>
            <person name="Hittinger C.T."/>
            <person name="Goeker M."/>
            <person name="Salamov A.A."/>
            <person name="Wisecaver J.H."/>
            <person name="Long T.M."/>
            <person name="Calvey C.H."/>
            <person name="Aerts A.L."/>
            <person name="Barry K.W."/>
            <person name="Choi C."/>
            <person name="Clum A."/>
            <person name="Coughlan A.Y."/>
            <person name="Deshpande S."/>
            <person name="Douglass A.P."/>
            <person name="Hanson S.J."/>
            <person name="Klenk H.-P."/>
            <person name="LaButti K.M."/>
            <person name="Lapidus A."/>
            <person name="Lindquist E.A."/>
            <person name="Lipzen A.M."/>
            <person name="Meier-Kolthoff J.P."/>
            <person name="Ohm R.A."/>
            <person name="Otillar R.P."/>
            <person name="Pangilinan J.L."/>
            <person name="Peng Y."/>
            <person name="Rokas A."/>
            <person name="Rosa C.A."/>
            <person name="Scheuner C."/>
            <person name="Sibirny A.A."/>
            <person name="Slot J.C."/>
            <person name="Stielow J.B."/>
            <person name="Sun H."/>
            <person name="Kurtzman C.P."/>
            <person name="Blackwell M."/>
            <person name="Grigoriev I.V."/>
            <person name="Jeffries T.W."/>
        </authorList>
    </citation>
    <scope>NUCLEOTIDE SEQUENCE [LARGE SCALE GENOMIC DNA]</scope>
    <source>
        <strain evidence="1 2">NRRL Y-11557</strain>
    </source>
</reference>
<dbReference type="EMBL" id="KV454326">
    <property type="protein sequence ID" value="ODQ68763.1"/>
    <property type="molecule type" value="Genomic_DNA"/>
</dbReference>
<dbReference type="OrthoDB" id="4842715at2759"/>
<keyword evidence="2" id="KW-1185">Reference proteome</keyword>
<proteinExistence type="predicted"/>
<evidence type="ECO:0000313" key="1">
    <source>
        <dbReference type="EMBL" id="ODQ68763.1"/>
    </source>
</evidence>
<sequence>ATQTLALTKITASAWECSFTRAREVYTKVVRSALTFGATAWHTPGDKPRGLARELALSKHAV</sequence>
<accession>A0A1E3PTL9</accession>